<keyword evidence="3" id="KW-1185">Reference proteome</keyword>
<keyword evidence="1" id="KW-0812">Transmembrane</keyword>
<dbReference type="AlphaFoldDB" id="A0A7D5DWS5"/>
<evidence type="ECO:0000256" key="1">
    <source>
        <dbReference type="SAM" id="Phobius"/>
    </source>
</evidence>
<dbReference type="RefSeq" id="WP_176809614.1">
    <property type="nucleotide sequence ID" value="NZ_CP055306.1"/>
</dbReference>
<keyword evidence="1" id="KW-0472">Membrane</keyword>
<protein>
    <submittedName>
        <fullName evidence="2">Uncharacterized protein</fullName>
    </submittedName>
</protein>
<evidence type="ECO:0000313" key="2">
    <source>
        <dbReference type="EMBL" id="QLB40099.1"/>
    </source>
</evidence>
<feature type="transmembrane region" description="Helical" evidence="1">
    <location>
        <begin position="65"/>
        <end position="82"/>
    </location>
</feature>
<dbReference type="Proteomes" id="UP000509660">
    <property type="component" value="Chromosome"/>
</dbReference>
<feature type="transmembrane region" description="Helical" evidence="1">
    <location>
        <begin position="7"/>
        <end position="26"/>
    </location>
</feature>
<feature type="transmembrane region" description="Helical" evidence="1">
    <location>
        <begin position="121"/>
        <end position="140"/>
    </location>
</feature>
<sequence length="192" mass="22571">MEFIQQNWTILLLLVILFLVILYGVNNALSSIFKGVELSNKILFILSFIGFLGQIILFKQKCFEIGINATLIVSIILFWLFINRQKIENEEFNAFVTMLFVGQSAYCMIASNQKELYDYEIFYNIVYAGIYIGIPMFIAYKFTSEEKEVSNKEDIYTKLKGIEKELNNINSSITKSYKYSNFRRFNRKRKNK</sequence>
<dbReference type="EMBL" id="CP055306">
    <property type="protein sequence ID" value="QLB40099.1"/>
    <property type="molecule type" value="Genomic_DNA"/>
</dbReference>
<gene>
    <name evidence="2" type="ORF">HV559_03990</name>
</gene>
<evidence type="ECO:0000313" key="3">
    <source>
        <dbReference type="Proteomes" id="UP000509660"/>
    </source>
</evidence>
<reference evidence="2 3" key="1">
    <citation type="submission" date="2020-06" db="EMBL/GenBank/DDBJ databases">
        <title>Mannheimia pernigra sp. nov. isolated from bovine respiratory tract.</title>
        <authorList>
            <person name="Kuhnert P."/>
            <person name="Akarsu-Egger H."/>
        </authorList>
    </citation>
    <scope>NUCLEOTIDE SEQUENCE [LARGE SCALE GENOMIC DNA]</scope>
    <source>
        <strain evidence="2 3">BNO311</strain>
    </source>
</reference>
<proteinExistence type="predicted"/>
<organism evidence="2 3">
    <name type="scientific">Mannheimia pernigra</name>
    <dbReference type="NCBI Taxonomy" id="111844"/>
    <lineage>
        <taxon>Bacteria</taxon>
        <taxon>Pseudomonadati</taxon>
        <taxon>Pseudomonadota</taxon>
        <taxon>Gammaproteobacteria</taxon>
        <taxon>Pasteurellales</taxon>
        <taxon>Pasteurellaceae</taxon>
        <taxon>Mannheimia</taxon>
    </lineage>
</organism>
<feature type="transmembrane region" description="Helical" evidence="1">
    <location>
        <begin position="94"/>
        <end position="109"/>
    </location>
</feature>
<feature type="transmembrane region" description="Helical" evidence="1">
    <location>
        <begin position="38"/>
        <end position="58"/>
    </location>
</feature>
<accession>A0A7D5DWS5</accession>
<keyword evidence="1" id="KW-1133">Transmembrane helix</keyword>
<name>A0A7D5DWS5_9PAST</name>